<feature type="compositionally biased region" description="Polar residues" evidence="1">
    <location>
        <begin position="254"/>
        <end position="266"/>
    </location>
</feature>
<protein>
    <recommendedName>
        <fullName evidence="2">DUF7514 domain-containing protein</fullName>
    </recommendedName>
</protein>
<dbReference type="Proteomes" id="UP000288859">
    <property type="component" value="Unassembled WGS sequence"/>
</dbReference>
<accession>A0A438MTN4</accession>
<evidence type="ECO:0000313" key="3">
    <source>
        <dbReference type="EMBL" id="RVX67077.1"/>
    </source>
</evidence>
<feature type="compositionally biased region" description="Basic and acidic residues" evidence="1">
    <location>
        <begin position="469"/>
        <end position="480"/>
    </location>
</feature>
<reference evidence="3 4" key="1">
    <citation type="submission" date="2017-03" db="EMBL/GenBank/DDBJ databases">
        <title>Genomes of endolithic fungi from Antarctica.</title>
        <authorList>
            <person name="Coleine C."/>
            <person name="Masonjones S."/>
            <person name="Stajich J.E."/>
        </authorList>
    </citation>
    <scope>NUCLEOTIDE SEQUENCE [LARGE SCALE GENOMIC DNA]</scope>
    <source>
        <strain evidence="3 4">CCFEE 6314</strain>
    </source>
</reference>
<proteinExistence type="predicted"/>
<dbReference type="PANTHER" id="PTHR39611:SF2">
    <property type="entry name" value="HYDROXYPROLINE-RICH GLYCOPROTEIN DZ-HRGP"/>
    <property type="match status" value="1"/>
</dbReference>
<feature type="region of interest" description="Disordered" evidence="1">
    <location>
        <begin position="169"/>
        <end position="527"/>
    </location>
</feature>
<dbReference type="OrthoDB" id="5420895at2759"/>
<dbReference type="EMBL" id="NAJM01000052">
    <property type="protein sequence ID" value="RVX67077.1"/>
    <property type="molecule type" value="Genomic_DNA"/>
</dbReference>
<feature type="compositionally biased region" description="Low complexity" evidence="1">
    <location>
        <begin position="202"/>
        <end position="215"/>
    </location>
</feature>
<organism evidence="3 4">
    <name type="scientific">Exophiala mesophila</name>
    <name type="common">Black yeast-like fungus</name>
    <dbReference type="NCBI Taxonomy" id="212818"/>
    <lineage>
        <taxon>Eukaryota</taxon>
        <taxon>Fungi</taxon>
        <taxon>Dikarya</taxon>
        <taxon>Ascomycota</taxon>
        <taxon>Pezizomycotina</taxon>
        <taxon>Eurotiomycetes</taxon>
        <taxon>Chaetothyriomycetidae</taxon>
        <taxon>Chaetothyriales</taxon>
        <taxon>Herpotrichiellaceae</taxon>
        <taxon>Exophiala</taxon>
    </lineage>
</organism>
<evidence type="ECO:0000256" key="1">
    <source>
        <dbReference type="SAM" id="MobiDB-lite"/>
    </source>
</evidence>
<feature type="compositionally biased region" description="Polar residues" evidence="1">
    <location>
        <begin position="278"/>
        <end position="290"/>
    </location>
</feature>
<feature type="domain" description="DUF7514" evidence="2">
    <location>
        <begin position="17"/>
        <end position="167"/>
    </location>
</feature>
<feature type="compositionally biased region" description="Polar residues" evidence="1">
    <location>
        <begin position="323"/>
        <end position="344"/>
    </location>
</feature>
<evidence type="ECO:0000313" key="4">
    <source>
        <dbReference type="Proteomes" id="UP000288859"/>
    </source>
</evidence>
<evidence type="ECO:0000259" key="2">
    <source>
        <dbReference type="Pfam" id="PF24355"/>
    </source>
</evidence>
<dbReference type="AlphaFoldDB" id="A0A438MTN4"/>
<feature type="compositionally biased region" description="Basic and acidic residues" evidence="1">
    <location>
        <begin position="241"/>
        <end position="252"/>
    </location>
</feature>
<dbReference type="InterPro" id="IPR055936">
    <property type="entry name" value="DUF7514"/>
</dbReference>
<gene>
    <name evidence="3" type="ORF">B0A52_08320</name>
</gene>
<name>A0A438MTN4_EXOME</name>
<sequence length="527" mass="59316">MDRRPASDPSFWHYLIKDQRATEQLDQLCHGLAQVISKLEPGTDGELSPQRLANFYRIAGCNLDSVFLDLSHSTLSFMYATLGCFHSLQPSPSPFKPPQVPCLTPAGFSRWITIQIMLVPETHVGLLQQAVRIWDVPGPNGTVFPKYIPQDVFPTKPDEEMEQWYNSTTEKLKQGPQQRRIKNSPYQSPHLDPQDRRDGYFSSSLAGRPSRLSRSSSRDDKDQMAALYRRRSSVPDVPSPHGDRGSRWDGRTQEALNKSRSHSAQRPTFPPSRHRSHTTTGSPTQSRYSTNPPPKGHSSRRHHAEPSGRPFSDYNGPHRSPARTPSTVDENTGSEASSENSQLNRRSRRPDEGRKSRRSSLWPPSFLRSHKRRHSSDAGYRGSSRYDPPLRPEYYALRPIESSNQPGYRGSGPPQFREPTWDSDPARSNPGTLNQVHSYIDPRSASTRYQEQPDFYSLRRESSSGSGTENRHRASDMERNGHRRPGATPSRVTTVSGVHGRKYPDALGPIERHRGPGPPRSGIAAAV</sequence>
<dbReference type="Pfam" id="PF24355">
    <property type="entry name" value="DUF7514"/>
    <property type="match status" value="1"/>
</dbReference>
<comment type="caution">
    <text evidence="3">The sequence shown here is derived from an EMBL/GenBank/DDBJ whole genome shotgun (WGS) entry which is preliminary data.</text>
</comment>
<dbReference type="PANTHER" id="PTHR39611">
    <property type="entry name" value="HYDROXYPROLINE-RICH GLYCOPROTEIN DZ-HRGP-RELATED"/>
    <property type="match status" value="1"/>
</dbReference>
<dbReference type="VEuPathDB" id="FungiDB:PV10_00684"/>